<dbReference type="InterPro" id="IPR013087">
    <property type="entry name" value="Znf_C2H2_type"/>
</dbReference>
<feature type="domain" description="C2H2-type" evidence="11">
    <location>
        <begin position="421"/>
        <end position="448"/>
    </location>
</feature>
<evidence type="ECO:0000256" key="10">
    <source>
        <dbReference type="SAM" id="MobiDB-lite"/>
    </source>
</evidence>
<dbReference type="SUPFAM" id="SSF57716">
    <property type="entry name" value="Glucocorticoid receptor-like (DNA-binding domain)"/>
    <property type="match status" value="1"/>
</dbReference>
<evidence type="ECO:0000259" key="11">
    <source>
        <dbReference type="PROSITE" id="PS50157"/>
    </source>
</evidence>
<dbReference type="PANTHER" id="PTHR45935">
    <property type="entry name" value="PROTEIN ZBED8-RELATED"/>
    <property type="match status" value="1"/>
</dbReference>
<dbReference type="InterPro" id="IPR036236">
    <property type="entry name" value="Znf_C2H2_sf"/>
</dbReference>
<dbReference type="PROSITE" id="PS50804">
    <property type="entry name" value="SCAN_BOX"/>
    <property type="match status" value="1"/>
</dbReference>
<feature type="compositionally biased region" description="Low complexity" evidence="10">
    <location>
        <begin position="147"/>
        <end position="159"/>
    </location>
</feature>
<dbReference type="AlphaFoldDB" id="A0AAW1BUA6"/>
<feature type="domain" description="SCAN box" evidence="12">
    <location>
        <begin position="214"/>
        <end position="292"/>
    </location>
</feature>
<keyword evidence="5 8" id="KW-0238">DNA-binding</keyword>
<evidence type="ECO:0000259" key="12">
    <source>
        <dbReference type="PROSITE" id="PS50804"/>
    </source>
</evidence>
<evidence type="ECO:0000256" key="6">
    <source>
        <dbReference type="ARBA" id="ARBA00023242"/>
    </source>
</evidence>
<dbReference type="GO" id="GO:0003700">
    <property type="term" value="F:DNA-binding transcription factor activity"/>
    <property type="evidence" value="ECO:0007669"/>
    <property type="project" value="UniProtKB-ARBA"/>
</dbReference>
<dbReference type="Gene3D" id="1.10.4020.10">
    <property type="entry name" value="DNA breaking-rejoining enzymes"/>
    <property type="match status" value="1"/>
</dbReference>
<keyword evidence="1" id="KW-0479">Metal-binding</keyword>
<feature type="region of interest" description="Disordered" evidence="10">
    <location>
        <begin position="304"/>
        <end position="370"/>
    </location>
</feature>
<dbReference type="PROSITE" id="PS00028">
    <property type="entry name" value="ZINC_FINGER_C2H2_1"/>
    <property type="match status" value="1"/>
</dbReference>
<accession>A0AAW1BUA6</accession>
<keyword evidence="6" id="KW-0539">Nucleus</keyword>
<reference evidence="14 15" key="1">
    <citation type="journal article" date="2024" name="Proc. Natl. Acad. Sci. U.S.A.">
        <title>The genetic regulatory architecture and epigenomic basis for age-related changes in rattlesnake venom.</title>
        <authorList>
            <person name="Hogan M.P."/>
            <person name="Holding M.L."/>
            <person name="Nystrom G.S."/>
            <person name="Colston T.J."/>
            <person name="Bartlett D.A."/>
            <person name="Mason A.J."/>
            <person name="Ellsworth S.A."/>
            <person name="Rautsaw R.M."/>
            <person name="Lawrence K.C."/>
            <person name="Strickland J.L."/>
            <person name="He B."/>
            <person name="Fraser P."/>
            <person name="Margres M.J."/>
            <person name="Gilbert D.M."/>
            <person name="Gibbs H.L."/>
            <person name="Parkinson C.L."/>
            <person name="Rokyta D.R."/>
        </authorList>
    </citation>
    <scope>NUCLEOTIDE SEQUENCE [LARGE SCALE GENOMIC DNA]</scope>
    <source>
        <strain evidence="14">DRR0105</strain>
    </source>
</reference>
<feature type="region of interest" description="Disordered" evidence="10">
    <location>
        <begin position="145"/>
        <end position="178"/>
    </location>
</feature>
<feature type="domain" description="THAP-type" evidence="13">
    <location>
        <begin position="1"/>
        <end position="83"/>
    </location>
</feature>
<dbReference type="PANTHER" id="PTHR45935:SF15">
    <property type="entry name" value="SCAN BOX DOMAIN-CONTAINING PROTEIN"/>
    <property type="match status" value="1"/>
</dbReference>
<feature type="coiled-coil region" evidence="9">
    <location>
        <begin position="178"/>
        <end position="205"/>
    </location>
</feature>
<gene>
    <name evidence="14" type="ORF">NXF25_004381</name>
</gene>
<protein>
    <submittedName>
        <fullName evidence="14">Zinc finger and SCAN domain-containing protein 12-like</fullName>
    </submittedName>
</protein>
<dbReference type="InterPro" id="IPR006612">
    <property type="entry name" value="THAP_Znf"/>
</dbReference>
<name>A0AAW1BUA6_CROAD</name>
<evidence type="ECO:0000256" key="7">
    <source>
        <dbReference type="PROSITE-ProRule" id="PRU00042"/>
    </source>
</evidence>
<comment type="caution">
    <text evidence="14">The sequence shown here is derived from an EMBL/GenBank/DDBJ whole genome shotgun (WGS) entry which is preliminary data.</text>
</comment>
<evidence type="ECO:0000256" key="2">
    <source>
        <dbReference type="ARBA" id="ARBA00022737"/>
    </source>
</evidence>
<dbReference type="GO" id="GO:0003677">
    <property type="term" value="F:DNA binding"/>
    <property type="evidence" value="ECO:0007669"/>
    <property type="project" value="UniProtKB-UniRule"/>
</dbReference>
<organism evidence="14 15">
    <name type="scientific">Crotalus adamanteus</name>
    <name type="common">Eastern diamondback rattlesnake</name>
    <dbReference type="NCBI Taxonomy" id="8729"/>
    <lineage>
        <taxon>Eukaryota</taxon>
        <taxon>Metazoa</taxon>
        <taxon>Chordata</taxon>
        <taxon>Craniata</taxon>
        <taxon>Vertebrata</taxon>
        <taxon>Euteleostomi</taxon>
        <taxon>Lepidosauria</taxon>
        <taxon>Squamata</taxon>
        <taxon>Bifurcata</taxon>
        <taxon>Unidentata</taxon>
        <taxon>Episquamata</taxon>
        <taxon>Toxicofera</taxon>
        <taxon>Serpentes</taxon>
        <taxon>Colubroidea</taxon>
        <taxon>Viperidae</taxon>
        <taxon>Crotalinae</taxon>
        <taxon>Crotalus</taxon>
    </lineage>
</organism>
<dbReference type="SMART" id="SM00980">
    <property type="entry name" value="THAP"/>
    <property type="match status" value="1"/>
</dbReference>
<dbReference type="FunFam" id="3.30.160.60:FF:000358">
    <property type="entry name" value="zinc finger protein 24"/>
    <property type="match status" value="1"/>
</dbReference>
<evidence type="ECO:0000256" key="3">
    <source>
        <dbReference type="ARBA" id="ARBA00022771"/>
    </source>
</evidence>
<dbReference type="Gene3D" id="3.30.160.60">
    <property type="entry name" value="Classic Zinc Finger"/>
    <property type="match status" value="1"/>
</dbReference>
<keyword evidence="3 7" id="KW-0863">Zinc-finger</keyword>
<dbReference type="Pfam" id="PF02023">
    <property type="entry name" value="SCAN"/>
    <property type="match status" value="1"/>
</dbReference>
<dbReference type="SMART" id="SM00431">
    <property type="entry name" value="SCAN"/>
    <property type="match status" value="1"/>
</dbReference>
<sequence>MASCCSVANCKNRRWHGSRVTFHRFPLTKERQLKKWIKSIGRPDFAPSYDDVVCSEHFRKTDFWGRMASGRRNLKPGAVPTIFNTSGRSKRLNIGKRARKESSEEGQPLVQGNPPGPEPGSPPGAGEGDADVLSSTNDIVILEHSYSTPASPSKATASAVELRVASPQDQAAPEPQARKSLRLRLRQARAKKELMEKMRQNASEEPGVDSDVQRQNFRNFCYQEMEGPRHVCCRLWDLCHQWLKPAKHTKLQMLELVILEQFQAILPQEMQEYVKEWEPSTCDQAVSLAEEFIKRAQGEEKKAAVVSKTKRTPSLAKRTSGCRKIAKKQDANLQDGPMSESQDQASPPRIGANGVNGGEDHPENPEGNEATLEDLTDDKQEQEKGEQECQLEETVEVDPGRISFEVVEESCTRTHTGEKPYACSQCEKRFIRRSQLRRHEKAHAENPEIDPLQELKIFTEEEPATSLELLVETAEPTELSELSMEAISTAVISVDGNLYLTLSLGITVKINQAQNKGFSECSSSCYAPTS</sequence>
<dbReference type="CDD" id="cd07936">
    <property type="entry name" value="SCAN"/>
    <property type="match status" value="1"/>
</dbReference>
<keyword evidence="2" id="KW-0677">Repeat</keyword>
<dbReference type="SMART" id="SM00692">
    <property type="entry name" value="DM3"/>
    <property type="match status" value="1"/>
</dbReference>
<dbReference type="InterPro" id="IPR003309">
    <property type="entry name" value="SCAN_dom"/>
</dbReference>
<evidence type="ECO:0000256" key="1">
    <source>
        <dbReference type="ARBA" id="ARBA00022723"/>
    </source>
</evidence>
<keyword evidence="9" id="KW-0175">Coiled coil</keyword>
<feature type="compositionally biased region" description="Basic residues" evidence="10">
    <location>
        <begin position="88"/>
        <end position="99"/>
    </location>
</feature>
<dbReference type="SUPFAM" id="SSF57667">
    <property type="entry name" value="beta-beta-alpha zinc fingers"/>
    <property type="match status" value="1"/>
</dbReference>
<keyword evidence="4" id="KW-0862">Zinc</keyword>
<dbReference type="GO" id="GO:0008270">
    <property type="term" value="F:zinc ion binding"/>
    <property type="evidence" value="ECO:0007669"/>
    <property type="project" value="UniProtKB-KW"/>
</dbReference>
<evidence type="ECO:0000256" key="9">
    <source>
        <dbReference type="SAM" id="Coils"/>
    </source>
</evidence>
<dbReference type="FunFam" id="1.10.4020.10:FF:000001">
    <property type="entry name" value="zinc finger protein 263 isoform X1"/>
    <property type="match status" value="1"/>
</dbReference>
<feature type="region of interest" description="Disordered" evidence="10">
    <location>
        <begin position="77"/>
        <end position="132"/>
    </location>
</feature>
<proteinExistence type="predicted"/>
<evidence type="ECO:0000313" key="14">
    <source>
        <dbReference type="EMBL" id="KAK9405607.1"/>
    </source>
</evidence>
<dbReference type="Pfam" id="PF05485">
    <property type="entry name" value="THAP"/>
    <property type="match status" value="1"/>
</dbReference>
<evidence type="ECO:0000313" key="15">
    <source>
        <dbReference type="Proteomes" id="UP001474421"/>
    </source>
</evidence>
<dbReference type="InterPro" id="IPR038441">
    <property type="entry name" value="THAP_Znf_sf"/>
</dbReference>
<keyword evidence="15" id="KW-1185">Reference proteome</keyword>
<dbReference type="SUPFAM" id="SSF47353">
    <property type="entry name" value="Retrovirus capsid dimerization domain-like"/>
    <property type="match status" value="1"/>
</dbReference>
<dbReference type="InterPro" id="IPR038269">
    <property type="entry name" value="SCAN_sf"/>
</dbReference>
<dbReference type="SMART" id="SM00355">
    <property type="entry name" value="ZnF_C2H2"/>
    <property type="match status" value="1"/>
</dbReference>
<evidence type="ECO:0000259" key="13">
    <source>
        <dbReference type="PROSITE" id="PS50950"/>
    </source>
</evidence>
<evidence type="ECO:0000256" key="5">
    <source>
        <dbReference type="ARBA" id="ARBA00023125"/>
    </source>
</evidence>
<dbReference type="Gene3D" id="6.20.210.20">
    <property type="entry name" value="THAP domain"/>
    <property type="match status" value="1"/>
</dbReference>
<evidence type="ECO:0000256" key="8">
    <source>
        <dbReference type="PROSITE-ProRule" id="PRU00309"/>
    </source>
</evidence>
<dbReference type="PROSITE" id="PS50950">
    <property type="entry name" value="ZF_THAP"/>
    <property type="match status" value="1"/>
</dbReference>
<dbReference type="PROSITE" id="PS50157">
    <property type="entry name" value="ZINC_FINGER_C2H2_2"/>
    <property type="match status" value="1"/>
</dbReference>
<evidence type="ECO:0000256" key="4">
    <source>
        <dbReference type="ARBA" id="ARBA00022833"/>
    </source>
</evidence>
<dbReference type="EMBL" id="JAOTOJ010000002">
    <property type="protein sequence ID" value="KAK9405607.1"/>
    <property type="molecule type" value="Genomic_DNA"/>
</dbReference>
<dbReference type="Proteomes" id="UP001474421">
    <property type="component" value="Unassembled WGS sequence"/>
</dbReference>
<dbReference type="InterPro" id="IPR050916">
    <property type="entry name" value="SCAN-C2H2_zinc_finger"/>
</dbReference>